<accession>X0TME7</accession>
<evidence type="ECO:0000256" key="1">
    <source>
        <dbReference type="SAM" id="Phobius"/>
    </source>
</evidence>
<gene>
    <name evidence="2" type="ORF">S01H1_15911</name>
</gene>
<keyword evidence="1" id="KW-1133">Transmembrane helix</keyword>
<sequence length="236" mass="25261">SFVGRKIMSDLTQTDPTRAVAPVPLGEALRALPQLAPPADAWAEMAARLAREPMTASRAANARTRHRAYWPIGIAAALVLAVSATAFFRLHPAPNSIDTTKTQIAATETPADASSVHNVANSTNSHDAIPTNRTQLATLQARSRALEQWLRDTRRASTPQSAQDLAASTEIEDMIGFVDVQLGAADPADANATLPLWQRRVSLLEDLSTLRYSANLMNFRDGLATTGNGAAAGWKN</sequence>
<keyword evidence="1" id="KW-0472">Membrane</keyword>
<comment type="caution">
    <text evidence="2">The sequence shown here is derived from an EMBL/GenBank/DDBJ whole genome shotgun (WGS) entry which is preliminary data.</text>
</comment>
<protein>
    <submittedName>
        <fullName evidence="2">Uncharacterized protein</fullName>
    </submittedName>
</protein>
<organism evidence="2">
    <name type="scientific">marine sediment metagenome</name>
    <dbReference type="NCBI Taxonomy" id="412755"/>
    <lineage>
        <taxon>unclassified sequences</taxon>
        <taxon>metagenomes</taxon>
        <taxon>ecological metagenomes</taxon>
    </lineage>
</organism>
<name>X0TME7_9ZZZZ</name>
<dbReference type="AlphaFoldDB" id="X0TME7"/>
<feature type="transmembrane region" description="Helical" evidence="1">
    <location>
        <begin position="68"/>
        <end position="88"/>
    </location>
</feature>
<evidence type="ECO:0000313" key="2">
    <source>
        <dbReference type="EMBL" id="GAF77270.1"/>
    </source>
</evidence>
<reference evidence="2" key="1">
    <citation type="journal article" date="2014" name="Front. Microbiol.">
        <title>High frequency of phylogenetically diverse reductive dehalogenase-homologous genes in deep subseafloor sedimentary metagenomes.</title>
        <authorList>
            <person name="Kawai M."/>
            <person name="Futagami T."/>
            <person name="Toyoda A."/>
            <person name="Takaki Y."/>
            <person name="Nishi S."/>
            <person name="Hori S."/>
            <person name="Arai W."/>
            <person name="Tsubouchi T."/>
            <person name="Morono Y."/>
            <person name="Uchiyama I."/>
            <person name="Ito T."/>
            <person name="Fujiyama A."/>
            <person name="Inagaki F."/>
            <person name="Takami H."/>
        </authorList>
    </citation>
    <scope>NUCLEOTIDE SEQUENCE</scope>
    <source>
        <strain evidence="2">Expedition CK06-06</strain>
    </source>
</reference>
<keyword evidence="1" id="KW-0812">Transmembrane</keyword>
<proteinExistence type="predicted"/>
<dbReference type="EMBL" id="BARS01008333">
    <property type="protein sequence ID" value="GAF77270.1"/>
    <property type="molecule type" value="Genomic_DNA"/>
</dbReference>
<feature type="non-terminal residue" evidence="2">
    <location>
        <position position="1"/>
    </location>
</feature>